<dbReference type="OrthoDB" id="6020543at2759"/>
<dbReference type="FunFam" id="2.20.100.10:FF:000002">
    <property type="entry name" value="Unc-5 netrin receptor C"/>
    <property type="match status" value="1"/>
</dbReference>
<feature type="domain" description="Chitin-binding type-2" evidence="5">
    <location>
        <begin position="1746"/>
        <end position="1805"/>
    </location>
</feature>
<dbReference type="PANTHER" id="PTHR46534:SF1">
    <property type="entry name" value="IGGFC-BINDING PROTEIN N-TERMINAL DOMAIN-CONTAINING PROTEIN"/>
    <property type="match status" value="1"/>
</dbReference>
<feature type="domain" description="Chitin-binding type-2" evidence="5">
    <location>
        <begin position="3814"/>
        <end position="3874"/>
    </location>
</feature>
<feature type="domain" description="Chitin-binding type-2" evidence="5">
    <location>
        <begin position="1158"/>
        <end position="1217"/>
    </location>
</feature>
<feature type="domain" description="Chitin-binding type-2" evidence="5">
    <location>
        <begin position="1598"/>
        <end position="1658"/>
    </location>
</feature>
<dbReference type="Proteomes" id="UP000694844">
    <property type="component" value="Chromosome 3"/>
</dbReference>
<feature type="domain" description="Chitin-binding type-2" evidence="5">
    <location>
        <begin position="1452"/>
        <end position="1511"/>
    </location>
</feature>
<feature type="signal peptide" evidence="3">
    <location>
        <begin position="1"/>
        <end position="20"/>
    </location>
</feature>
<feature type="domain" description="Chitin-binding type-2" evidence="5">
    <location>
        <begin position="4695"/>
        <end position="4751"/>
    </location>
</feature>
<dbReference type="InterPro" id="IPR036508">
    <property type="entry name" value="Chitin-bd_dom_sf"/>
</dbReference>
<feature type="domain" description="Chitin-binding type-2" evidence="5">
    <location>
        <begin position="3068"/>
        <end position="3137"/>
    </location>
</feature>
<feature type="domain" description="Chitin-binding type-2" evidence="5">
    <location>
        <begin position="1892"/>
        <end position="1952"/>
    </location>
</feature>
<feature type="domain" description="Chitin-binding type-2" evidence="5">
    <location>
        <begin position="6298"/>
        <end position="6358"/>
    </location>
</feature>
<feature type="domain" description="F5/8 type C" evidence="4">
    <location>
        <begin position="6884"/>
        <end position="7050"/>
    </location>
</feature>
<feature type="domain" description="Chitin-binding type-2" evidence="5">
    <location>
        <begin position="1304"/>
        <end position="1364"/>
    </location>
</feature>
<dbReference type="KEGG" id="cvn:111123822"/>
<proteinExistence type="predicted"/>
<feature type="domain" description="Chitin-binding type-2" evidence="5">
    <location>
        <begin position="2040"/>
        <end position="2099"/>
    </location>
</feature>
<feature type="domain" description="Chitin-binding type-2" evidence="5">
    <location>
        <begin position="2628"/>
        <end position="2687"/>
    </location>
</feature>
<sequence length="7208" mass="811513">MDGHFLLALLVGLPVIFVHAVDPPDNIGKEYILMFMENFKLEKNRSFPLEIYISTPEKTIGHVTIDSPVSTNPRVHQTITVQPGAVQRVNISEAFRMVGSSVSSKGLLVQSDQDITVYGANKDTLSNDVYCAIPVDVLGTEYYAACFSPALIKTELGVAATQDTTSVTITLPNKDSTLTVDFQGKTYKAGESIHVKLDKYQTLQLQSSADLTGAHIVGDKPVAAFSGNIKTNIGIGKFADHLVEQLTPVDTWGKKFVTAPIPKRTTGDFFRFIASEDNTEVQITGMAPIKIPKAGDWVQVSIPSGEHKLITSSKPVMLTQYVMSQQNDSEPADPSMMIIPPYELFGAKYTFSTPQYSRPDYGAGYEYQHEFMVIVKDTDRQTLLLDDKPFPSNAHWTPIPGTDLVGGYVTVSAGSHSVRNTDPTALIGGYLYGHAFHESYGFPTGMRLAKINAPCNRTTPIPGDGIDNDCDGKIDEELCTAANNQKDDDNDGEKDEDCALPLPVDGEWSDWQNWGQCSVSCENGTMVRQRQCDNPAPAYGGHNCSGADQETKACDSGKPCPVDIDSACKKNKTAIVANPFNCAQYYDCSKKTSMFGKPYLQECKYPDLFSPITNSCQPFSSVTGKCGRRKEVQAPCEYVQNVCNATKQDCVPCTKRLPSCVGLPDGKQIFPGKQLAPDYIECQQNRTIAVKKCHLQYFNPQFKDCKNYSRPVLNFLCSKNQSATVPDPENCAKFYDCSKIQSSKTLKDMTTECKYPDLFSSISGKCQNFKTVNCSTRKEPMAPCEYTQNLCPANASTCIHCPKRLPSCVGLPGTQEGFPGKLWLADYIVCDTNRTMNISQCPSGEYFNPRLKKCMKKVPNVDVLDYCSAHPKALLPKEDNCGQYFNCSDSGFDGNHTMECKYPDLFSVKTMSCQWFENVTCDTRMEPQAPCEYQQNLCAPSNTSCIPCKKRLPSCVSLPDGKNPIEWLLWKPDYAKCYKNRTLQMEKCSTRFFDPVQRKCTDKANPGNVDEICKQNPKAILRKMDNCAQYFNCSVRNSQYGGHLQECSYPDLFSTVSMKCEDFKTVTCDNRTEPQAPCEYVQNLCPANSSSCVSCPKRLPSCVGLPGTKEGFPGKLWQADYIVCDTNRTMNISQCPSGEYFNPRLKKCMKKVPNVDVLDYCSAHPKALLPKEDNCGQYFNCSDSGFDGNHTMECKYPDLFSVKTMSCQWFENVTCDTRMEPQAPCEYQQNLCAPSNTSCIPCKKRLPSCVSLPDGKNPIEWLLWKPDYAQCYKNRTLQMEKCSTRFFDPVQRKCTDKANPGNVDEICKQNPKAILRKMDNCAQYFNCSVRNSQYGGHLQECSYPDLFSTVSMKCEDFKTVTCDNRTEPQAPCEYVQNLCPANSPSCVSCPKRLPSCVGLPGTQEGFPGKLWLADYIVCDTNRTMNISQCPSGEYFNPRLKKCMKKVPNVDVLDYCSAHPKAFLPKEDNCGQYFNCSDSGFDGNHTMECKYPDLFSVKTMSCQWFENVTCDTRMEPQAPCEYQQNLCAPSNTSCIPCKKRLPSCVSLPDGKNPIEWLLWKPDYAQCYKNRTLQMEKCSTRFFDPVQRKCTDKANPGNVDEICKQNPKAILRKMDNCAQYFNCSVRNSQYGGHLQECSYPDLFSTVSMKCEDFKTVTCDNRTEPQAPCEYVQNLCPANSPSCVSCPKRLPSCVGLPGTQEGFPGKLWQADYIVCDTNRTMNISQCPSGEYFNPRLKKCMKKVPNVDVLDYCSAHPKALLPKEDNCGQYFNCSDSGFDGNHTMECKYPDLFSVKTMSCQWFENVTCDTRMEPQAPCEYQQNLCAPSNTSCIPCKKRLPSCVSLPDGKNPIEWLLWKPDYAQCYKNRTLQMEKCSTRFFDPVQRKCTDKANPGNVDEICKQNPKAILRKMDNCAQYFNCSVRNSQYGGHLQECSYPDLFSTVSMKCEDFKTVTCDNRTEPQAPCEYVQNLCPANSPSCVSCPKRLPSCVGLPGTQEGFPGKLWLADYIVCDTNRTMNISQCPSGEYFNPRLKKCMKKVPNVDVLDYCSAHPKALLPKEDNCGQYFNCSDSGFDGNHTMECKYPDLFSVKTMSCQWFENVTCDTRMEPQAPCEYQQNLCAPSNTSCIPCKKRLPSCVSLPDGKNPIEWLLWKPDYAQCYKNRTLQMEKCSTRFFDPVQRKCTDKANPGNVDEICKQNPKAILRKMDNCAQYFNCSVRNSQYGGHLQECSYPDLFSTVSMKCEDFKTVTCDNRTEPQAPCEYVQNLCPANSPSCVSCPKRLPSCVGLPGTQEGFPGKLWQADYIVCDTNRTMNISQCPSGEYFNPRLKKCMKKVPNVDVLDYCSAHPKALLPKEDNCGQYFNCSDSGFDGNHTMECKYPDLFSVKTMSCQWFENVTCDTRMEPQAPCEYQQNLCAPSNTSCIPCKKRLPSCVSLPDGKNPIEWLLWKPDYAQCYKNRTLQMEKCSTRFFDPVQRKCTDKANPGNVDEICKQNPKAILRKMDNCAQYFNCSVRNSQYGGHLQECSYPDLFSTVSMKCEDFKTVTCDNRTEPQAPCEYVQNLCPANSPSCVSCPKRLPSCVGLPGTQEGFPGKLWQADYIVCDTNRTMNISQCPSGEYFNPRLKKCMKKVPNVDVLDYCSAHPKALLPKEDNCGQYFNCSDSGFDGNHTMECKYPDLFSVKTMSCQWFENVTCDTRMEPQAPCEYQQNLCAPSNTSCIPCKKRLPSCVSLPDGKNPIEWLLWKPDYAQCYKNRTLQMEKCSTRFFDPVQRKCTDKANPGNVDEICKQNPKAILRKMDNCAQYFNCSVRNSQYGGHLQECSYPDLFSTVSMKCEDFKTVTCDNRTEPQAPCEYVQNLCPANSPSCVSCPKRLPSCVGLPGTQEGFPGKLWQADYIVCDTNRTMNISQCPSGEYFNPRLKKCMKKVPNVDVLDYCSEHPKALLPKEDNCGQYFNCSDSGFDGNHTMECKYPDLFSVNTMSCQWFENATCDTRMEPQAPCEYLQNICQTSNQNCQQCPERLPSCVGKPDGPNMFPLRVFKPDYIVCYHNRTVGIEKCSKGYFHPVTRLCTEIVDPVDVPEYCAANPTDVLPDPDNCAHFFDCNKKTTMVHRAAHVVSLKTFTKECPYPDLFDYNSRQCMTFTSVDCRTRPEPMIPCEYQQNLCVDTNPSCAKCETKFPSCKGLTDGPHFFPGKEWERDYIFCFKNRTTQTKKCPPTQYFNPRLNKCTDVVETVDVPQYCTAHRKKILPDPDNCAKFFNCSDITHSECSYPDLFSYVTSKCERFLSTSCDQRPEPQAPCEYDQNKCPNTSTNCLECNKRLPSCKGLQDGIQPVANEHWGDRYITCLQNRTLSVTKCPRPSVFDPILLQCRETIPTNNIDEFCKVKPNTIRKHPTNCAQYYNCSRTSTRGDHLFECPYPQLFDSNVMSCQNFTSVHCANRQEPMAPCDYIQNRCLMSDKSCVPCPSRLPSCIGLPDGQNPVVGFLWKSKYVVCYKNRTMGTGECPEGKYFHPRQRLCLHPVKPVDVPDYCKANPNKIISDPYNCAQYFNCSLGMSNLLMAKKAISLELFRTECAYPSLFEIGSSQCKHFEDVVCKSRPEPQAPCQYKQNICNATDTNCQLCSNRLPTCVGQSDGEHAFPSKLWHRDFIICYKNRTVSIAECEDGLYFNPRTEKCQKSVDIVDVPSYCVVHKSAILPDLQNCAKYFNCSDYGGSHVECRYPDLYSTKEKRCVNFTLVSCESRPEPQAPCEYSQNICRKDDTACPPCPERLPSCIGVPDGDFPFPGRLWKQEFVTCYMNRTITLQRCTNGYFHPQMKKCIVQVPKVDVPDYCKANPNDVIEDTSSCNRYYNCSEILSRGLVTSRECTYPDLFSIVSRSCQKFTSVTCQQRPEPMAPCQYEQNLCDSVDTSCVQCPKRLPSCVGLSDGANYFPGRQWTSNFIICFKNRTITISKCKGNHEYFHPSRRNCITDVAKGDVDLFCSANPRAVVKDLDNCAHFINCSHKNSDLGKFYQECTYPDLFSDVTMKCESFQAVSCKHRPEPQAPCQYEQNLKCVTGQMSCAPCPERLPNCIGLSDGLQPFTGLEWTSSYIVCLQNRTMDIRRCPQSAIFNPQTHQCINKIDQSNIMSYCKANSKAIKPHPTNCAKYVNCSATDSIYGKFIQECTYPQLFSSISLRCEKFESVTCIPRNEPQAPCEYQQNLCQKGAPFCQPCPVRLPSCIGLQDGPNPHPSQLWNAQFIMCYKNRTVQIDKCADGEYFHPRERTCKKDVKTVDVPDYCSPHPRAVLPDSDNCARFFNCSDPDKHKECTYPDLFSEETLSCQTFTKVKCDGQKEPQAPCEYEQNLCPLSSANCELCPLRFPSCVGKSDGNHSFIGRRWEPIYITCYQNRTIKIGKCPHGYFHPVNNVCQSKIGHDAATDYCKMNPTAVVANEDNCAKYYNCSVPLKNNRAQECPYPYLFSRTTSKCETFTSVACDSRPEPQNPCEYDQNKCSPSQPSCKPCPDRLPSCVGLTNGYQPVTGFRWTDKYMECQMNRTIQVTKCSPGLVFNPFTRTCVVYIEKNYVSKYCRYHPTSIVADPSNCAMYVNCSSETTRFGDHTLECLYPKLYDIPSASCKNFDEVQCNGRKLPLEPCDYQQNICLEGDTFCKPCPERFPSCIGLPNGINPNPNSPWSSEYIRCFHNRTVAVEKCSSGYFNSRTRQCEIVVHPVDVPEYCKTHMDAVLPSSTNCAKYYDCKRHGNIPLECPYPSLFSQTTHKCEDFSNVYCGSRQEPVAPCQYDINKCPDGDIKCVPCPERLPSCEGLPDGYNIFPSKERTRWFIKCSLNRTIEVQQCPPNTIFDVNKLICSSTVVGNEWEQFCKINPTAIQPHPVNCAQYYNCSAIKAGSALQECRYPNLFSSKTLRCDDFQTVTCGARHEPQTPCEYKANLCLPSDLNCKPCPIRLPSCLGLDDGQHPHPSHLWSGDFIICYRNRTISVSMCQRGFFNPRTRRCTVYVDPVDVNSYCQAHPTAVVAQPGNCAQFFNCSRRNSPYGNYLNECPYPMLYSTEKKRCSNFTSVSCRSRPEPQEPCEYRQNLCTAKDKNCTPCPSRFPSCVGLPSGLNSVAGAQWSAKYVLCYRNRTIEVASCRKGVFNPVKRICDDHILIADRYCQANPGSIVAHSANCAQYYNCSQKNTRLGGYLMECPYPQLFSMITTSCQNFTTTDCQNRFEPQAPCEYIMNNRPSLVVSRSNVPCPEKLPSCIGLSDGRHEFPNRRWRPDYIVCYQNRTVEIATCPGGYYHPYQRVCVKWIPLNYMKEFCAINPQAVIPHPYNCANYLDCKQLLSSNMLQVQECTYPQLFSARTKQCQPFYTVECSGKHEPMAPCEYKQNICKSNSTSCTPCPERLPTCVGFSNGLQPHPSNLWTTLYIICDRNRTIHIERCQEGQIFHPDLKQCVNPSAIGQINVVCKANPTLLIADPSNCARYYRCSDMQGNIVPFSECHYPDLYSLRNEICQDFRSVQCGSRPEPQAPCEYHQNLCSASNSSCQPCSERLPSCVGLSNGQNPMPGRAWSSNFVDCLDNRTLTVNNCKNGWFHPVQRKCVSQIYPGDVLSFCSANKKAIAADSLNAAHFINCSNSNSNLSKYIQECTYPQLFSVETNSCQDFRTVPVDSRIVPQAPCEYNQFHCINGDQSCKPCSEVHHSCVGLPDGDNAVSGLTWTSYYITCLLNRTIGEHKCQKGVFDPNKRICTSLTAIDKIDKYCTEHPSAIMKHPGDCGWYYNCSSKDSSLGKYIQECRYPQLFSTVSKHCEKFTDVNCVSRHEPQAPCEYVKNRCQLHDKDCIPCQIRLPSCVGLPDGLNFVPGKRWSPQYLRCFLNRTIDILDCKDGYFHPYLRICVDKISPTYMSEFCKTNPAAVVGSSDNCAQYIDCAREGIILECRYPDLFSSRNQRCMTFTEVDCGETTEPMAPCSYQQNLCHISDPNCLPCPERLPSCVGLTDGYHGLRDQWSSDYFNCYKNRTIDVLTCKGFFDPNTKQCVEKILPEHIGEFCKYHPTVRLPSWLNCAEYYDCSIKDSIYRPYLHECPYPQLFSSASLQCEDFAQVSCAARPEPMAPCQYLQNQCPAGDDGCLPCPTRLPSCLTLPDGANPFPNPDKSSGYFICDQNRTIAIKTCSVGYFDTASRQCVQLSTTLPQPGICANGRRGLIPDPDNCAKYFNCSMGLLNPPSQECKYPSLFSMLRRDCVNFEYVECGVRYEPQAPCEYDQNLCPDNDHGCSPCLSRLPSCVGKSDGEQAFPGRLWTPWFIECYKNRTIQVGNCGRGIFDPNLGDCVAELDKNNIDRYCRFHPSAQAPYSLNCAQYFDCRNKDTKLGDFLHECTYPQLFNKNSMQCADPDSVICNGRYKPVSPCDYEYNKCSSTDCIPCEQRFTLCKDKPDGPNALPGEEVTGRYVECSQGVALGIMICPDEKIYNPQERKCKLSNKDTLYAICKTHPNIVRPNPYDCAQFIDCSKSRPGHVIGEYIKECPYPKLFSTDTLECQEYNKVMCNIRREPRAPCEYLQNLCTGKSTHCTPCTERLPSCIGLPNGMNPIMESLWKKDYIECKDNRTLAVKVCTNGVFDPYKRECMKDDVSSYCMIHPSGSLPNPKNCAQFYDCSVKESEYGLYLKECQHPLLYEIETGTCQHYSKVNCGSRYEPVEPCEYIQSQCIGAGCPTCSQVSCRTHPDGANEYPGREHTPWYVVCEHGRTVAVEQCHVGIFDQQSRMCLTDTASVNGFCERQPGLVFPSFTNCAQFYECGRYNNKTGTYLHECAYPFLYDIDSKTCQYFTNVKCGERNVPQAPCDYMQNRCQDKTLTSCLPCQERFTTCVGKPLGRNQVPGDMYSYVDCLLNRTINKIRCQHGLFFHPVVKQCIPLKFFGHVPLAFGDDICNQQLVSGVNPVPDSAFSASSAYHKGSTTKDYNVARARINTTETKDSKGVLHLGAWSAQNLNVDQWIQVNLSEPSLIRGIMTQGRNGCCHQWVKKYRVLYSLDCGSNASSWHPIGDHTVNDTIFLGNTDENSIVTNNFDCPVIAKCVRINPLEWNNHISMRFDLLGCTLDTGNSTQVSTTAAPNTTSSSNTSVTNSNVTTAATPLASNSVATTSSSSNTTSSNSAATTVGSNSSSPANTTLAVTTQSATSGATTVSNNSKTGAGNCVKDCKGKASGEYQSCKTCGGYVTCVWGILYERQCPAGLEWNDSLKVCDWPNAAGCAMAG</sequence>
<feature type="domain" description="Chitin-binding type-2" evidence="5">
    <location>
        <begin position="4984"/>
        <end position="5044"/>
    </location>
</feature>
<dbReference type="InterPro" id="IPR036383">
    <property type="entry name" value="TSP1_rpt_sf"/>
</dbReference>
<evidence type="ECO:0000256" key="1">
    <source>
        <dbReference type="ARBA" id="ARBA00023157"/>
    </source>
</evidence>
<evidence type="ECO:0000256" key="3">
    <source>
        <dbReference type="SAM" id="SignalP"/>
    </source>
</evidence>
<feature type="domain" description="Chitin-binding type-2" evidence="5">
    <location>
        <begin position="7150"/>
        <end position="7206"/>
    </location>
</feature>
<keyword evidence="3" id="KW-0732">Signal</keyword>
<feature type="domain" description="Chitin-binding type-2" evidence="5">
    <location>
        <begin position="3367"/>
        <end position="3426"/>
    </location>
</feature>
<organism evidence="6 7">
    <name type="scientific">Crassostrea virginica</name>
    <name type="common">Eastern oyster</name>
    <dbReference type="NCBI Taxonomy" id="6565"/>
    <lineage>
        <taxon>Eukaryota</taxon>
        <taxon>Metazoa</taxon>
        <taxon>Spiralia</taxon>
        <taxon>Lophotrochozoa</taxon>
        <taxon>Mollusca</taxon>
        <taxon>Bivalvia</taxon>
        <taxon>Autobranchia</taxon>
        <taxon>Pteriomorphia</taxon>
        <taxon>Ostreida</taxon>
        <taxon>Ostreoidea</taxon>
        <taxon>Ostreidae</taxon>
        <taxon>Crassostrea</taxon>
    </lineage>
</organism>
<feature type="domain" description="Chitin-binding type-2" evidence="5">
    <location>
        <begin position="5129"/>
        <end position="5189"/>
    </location>
</feature>
<dbReference type="PROSITE" id="PS50940">
    <property type="entry name" value="CHIT_BIND_II"/>
    <property type="match status" value="44"/>
</dbReference>
<dbReference type="Pfam" id="PF17517">
    <property type="entry name" value="IgGFc_binding"/>
    <property type="match status" value="1"/>
</dbReference>
<feature type="domain" description="Chitin-binding type-2" evidence="5">
    <location>
        <begin position="4112"/>
        <end position="4172"/>
    </location>
</feature>
<feature type="compositionally biased region" description="Low complexity" evidence="2">
    <location>
        <begin position="7091"/>
        <end position="7118"/>
    </location>
</feature>
<feature type="domain" description="Chitin-binding type-2" evidence="5">
    <location>
        <begin position="2186"/>
        <end position="2246"/>
    </location>
</feature>
<feature type="domain" description="Chitin-binding type-2" evidence="5">
    <location>
        <begin position="565"/>
        <end position="628"/>
    </location>
</feature>
<feature type="domain" description="Chitin-binding type-2" evidence="5">
    <location>
        <begin position="2774"/>
        <end position="2834"/>
    </location>
</feature>
<dbReference type="Pfam" id="PF00090">
    <property type="entry name" value="TSP_1"/>
    <property type="match status" value="1"/>
</dbReference>
<keyword evidence="1" id="KW-1015">Disulfide bond</keyword>
<feature type="domain" description="Chitin-binding type-2" evidence="5">
    <location>
        <begin position="714"/>
        <end position="776"/>
    </location>
</feature>
<feature type="domain" description="Chitin-binding type-2" evidence="5">
    <location>
        <begin position="5866"/>
        <end position="5921"/>
    </location>
</feature>
<feature type="domain" description="Chitin-binding type-2" evidence="5">
    <location>
        <begin position="4260"/>
        <end position="4315"/>
    </location>
</feature>
<feature type="domain" description="Chitin-binding type-2" evidence="5">
    <location>
        <begin position="3671"/>
        <end position="3727"/>
    </location>
</feature>
<feature type="domain" description="Chitin-binding type-2" evidence="5">
    <location>
        <begin position="5719"/>
        <end position="5779"/>
    </location>
</feature>
<gene>
    <name evidence="7" type="primary">LOC111123822</name>
</gene>
<dbReference type="PROSITE" id="PS50092">
    <property type="entry name" value="TSP1"/>
    <property type="match status" value="1"/>
</dbReference>
<reference evidence="7" key="1">
    <citation type="submission" date="2025-08" db="UniProtKB">
        <authorList>
            <consortium name="RefSeq"/>
        </authorList>
    </citation>
    <scope>IDENTIFICATION</scope>
    <source>
        <tissue evidence="7">Whole sample</tissue>
    </source>
</reference>
<feature type="domain" description="Chitin-binding type-2" evidence="5">
    <location>
        <begin position="4548"/>
        <end position="4608"/>
    </location>
</feature>
<evidence type="ECO:0000259" key="4">
    <source>
        <dbReference type="PROSITE" id="PS50022"/>
    </source>
</evidence>
<keyword evidence="6" id="KW-1185">Reference proteome</keyword>
<dbReference type="InterPro" id="IPR000421">
    <property type="entry name" value="FA58C"/>
</dbReference>
<dbReference type="SUPFAM" id="SSF82895">
    <property type="entry name" value="TSP-1 type 1 repeat"/>
    <property type="match status" value="1"/>
</dbReference>
<feature type="domain" description="Chitin-binding type-2" evidence="5">
    <location>
        <begin position="6153"/>
        <end position="6211"/>
    </location>
</feature>
<dbReference type="GO" id="GO:0005576">
    <property type="term" value="C:extracellular region"/>
    <property type="evidence" value="ECO:0007669"/>
    <property type="project" value="InterPro"/>
</dbReference>
<evidence type="ECO:0000313" key="6">
    <source>
        <dbReference type="Proteomes" id="UP000694844"/>
    </source>
</evidence>
<feature type="domain" description="Chitin-binding type-2" evidence="5">
    <location>
        <begin position="6443"/>
        <end position="6505"/>
    </location>
</feature>
<dbReference type="Pfam" id="PF00754">
    <property type="entry name" value="F5_F8_type_C"/>
    <property type="match status" value="1"/>
</dbReference>
<dbReference type="Gene3D" id="2.170.140.10">
    <property type="entry name" value="Chitin binding domain"/>
    <property type="match status" value="2"/>
</dbReference>
<feature type="domain" description="Chitin-binding type-2" evidence="5">
    <location>
        <begin position="3963"/>
        <end position="4023"/>
    </location>
</feature>
<dbReference type="InterPro" id="IPR008979">
    <property type="entry name" value="Galactose-bd-like_sf"/>
</dbReference>
<feature type="domain" description="Chitin-binding type-2" evidence="5">
    <location>
        <begin position="6006"/>
        <end position="6066"/>
    </location>
</feature>
<dbReference type="SUPFAM" id="SSF57625">
    <property type="entry name" value="Invertebrate chitin-binding proteins"/>
    <property type="match status" value="25"/>
</dbReference>
<feature type="domain" description="Chitin-binding type-2" evidence="5">
    <location>
        <begin position="2480"/>
        <end position="2540"/>
    </location>
</feature>
<feature type="domain" description="Chitin-binding type-2" evidence="5">
    <location>
        <begin position="2334"/>
        <end position="2393"/>
    </location>
</feature>
<feature type="domain" description="Chitin-binding type-2" evidence="5">
    <location>
        <begin position="864"/>
        <end position="923"/>
    </location>
</feature>
<dbReference type="PROSITE" id="PS50022">
    <property type="entry name" value="FA58C_3"/>
    <property type="match status" value="1"/>
</dbReference>
<feature type="compositionally biased region" description="Low complexity" evidence="2">
    <location>
        <begin position="7060"/>
        <end position="7079"/>
    </location>
</feature>
<dbReference type="PROSITE" id="PS01285">
    <property type="entry name" value="FA58C_1"/>
    <property type="match status" value="1"/>
</dbReference>
<dbReference type="Gene3D" id="2.60.120.260">
    <property type="entry name" value="Galactose-binding domain-like"/>
    <property type="match status" value="1"/>
</dbReference>
<dbReference type="InterPro" id="IPR000884">
    <property type="entry name" value="TSP1_rpt"/>
</dbReference>
<dbReference type="SUPFAM" id="SSF49785">
    <property type="entry name" value="Galactose-binding domain-like"/>
    <property type="match status" value="1"/>
</dbReference>
<protein>
    <submittedName>
        <fullName evidence="7">Uncharacterized protein LOC111123822 isoform X1</fullName>
    </submittedName>
</protein>
<feature type="domain" description="Chitin-binding type-2" evidence="5">
    <location>
        <begin position="6588"/>
        <end position="6648"/>
    </location>
</feature>
<feature type="domain" description="Chitin-binding type-2" evidence="5">
    <location>
        <begin position="6729"/>
        <end position="6789"/>
    </location>
</feature>
<feature type="chain" id="PRO_5034972494" evidence="3">
    <location>
        <begin position="21"/>
        <end position="7208"/>
    </location>
</feature>
<dbReference type="Gene3D" id="2.20.100.10">
    <property type="entry name" value="Thrombospondin type-1 (TSP1) repeat"/>
    <property type="match status" value="1"/>
</dbReference>
<dbReference type="RefSeq" id="XP_022322144.1">
    <property type="nucleotide sequence ID" value="XM_022466436.1"/>
</dbReference>
<dbReference type="GeneID" id="111123822"/>
<dbReference type="Pfam" id="PF01607">
    <property type="entry name" value="CBM_14"/>
    <property type="match status" value="2"/>
</dbReference>
<feature type="region of interest" description="Disordered" evidence="2">
    <location>
        <begin position="7059"/>
        <end position="7079"/>
    </location>
</feature>
<dbReference type="SMART" id="SM00494">
    <property type="entry name" value="ChtBD2"/>
    <property type="match status" value="69"/>
</dbReference>
<evidence type="ECO:0000256" key="2">
    <source>
        <dbReference type="SAM" id="MobiDB-lite"/>
    </source>
</evidence>
<feature type="domain" description="Chitin-binding type-2" evidence="5">
    <location>
        <begin position="4839"/>
        <end position="4897"/>
    </location>
</feature>
<dbReference type="SMART" id="SM00231">
    <property type="entry name" value="FA58C"/>
    <property type="match status" value="1"/>
</dbReference>
<dbReference type="SMART" id="SM00209">
    <property type="entry name" value="TSP1"/>
    <property type="match status" value="1"/>
</dbReference>
<name>A0A8B8D3P0_CRAVI</name>
<dbReference type="GO" id="GO:0008061">
    <property type="term" value="F:chitin binding"/>
    <property type="evidence" value="ECO:0007669"/>
    <property type="project" value="InterPro"/>
</dbReference>
<evidence type="ECO:0000313" key="7">
    <source>
        <dbReference type="RefSeq" id="XP_022322144.1"/>
    </source>
</evidence>
<feature type="domain" description="Chitin-binding type-2" evidence="5">
    <location>
        <begin position="5426"/>
        <end position="5485"/>
    </location>
</feature>
<feature type="domain" description="Chitin-binding type-2" evidence="5">
    <location>
        <begin position="2922"/>
        <end position="2981"/>
    </location>
</feature>
<feature type="domain" description="Chitin-binding type-2" evidence="5">
    <location>
        <begin position="3612"/>
        <end position="3661"/>
    </location>
</feature>
<feature type="region of interest" description="Disordered" evidence="2">
    <location>
        <begin position="7091"/>
        <end position="7123"/>
    </location>
</feature>
<feature type="domain" description="Chitin-binding type-2" evidence="5">
    <location>
        <begin position="3514"/>
        <end position="3583"/>
    </location>
</feature>
<feature type="domain" description="Chitin-binding type-2" evidence="5">
    <location>
        <begin position="5278"/>
        <end position="5338"/>
    </location>
</feature>
<accession>A0A8B8D3P0</accession>
<feature type="domain" description="Chitin-binding type-2" evidence="5">
    <location>
        <begin position="3225"/>
        <end position="3279"/>
    </location>
</feature>
<dbReference type="InterPro" id="IPR035234">
    <property type="entry name" value="IgGFc-bd_N"/>
</dbReference>
<evidence type="ECO:0000259" key="5">
    <source>
        <dbReference type="PROSITE" id="PS50940"/>
    </source>
</evidence>
<dbReference type="CDD" id="cd00057">
    <property type="entry name" value="FA58C"/>
    <property type="match status" value="1"/>
</dbReference>
<dbReference type="InterPro" id="IPR002557">
    <property type="entry name" value="Chitin-bd_dom"/>
</dbReference>
<feature type="domain" description="Chitin-binding type-2" evidence="5">
    <location>
        <begin position="1010"/>
        <end position="1070"/>
    </location>
</feature>
<dbReference type="PANTHER" id="PTHR46534">
    <property type="entry name" value="IGGFC_BINDING DOMAIN-CONTAINING PROTEIN"/>
    <property type="match status" value="1"/>
</dbReference>
<feature type="domain" description="Chitin-binding type-2" evidence="5">
    <location>
        <begin position="4402"/>
        <end position="4460"/>
    </location>
</feature>